<protein>
    <submittedName>
        <fullName evidence="1">Tat (Twin-arginine translocation) pathway signal sequence</fullName>
    </submittedName>
</protein>
<dbReference type="NCBIfam" id="TIGR01409">
    <property type="entry name" value="TAT_signal_seq"/>
    <property type="match status" value="1"/>
</dbReference>
<gene>
    <name evidence="1" type="ORF">SAMN05216339_101368</name>
</gene>
<organism evidence="1 2">
    <name type="scientific">Nitrosomonas eutropha</name>
    <dbReference type="NCBI Taxonomy" id="916"/>
    <lineage>
        <taxon>Bacteria</taxon>
        <taxon>Pseudomonadati</taxon>
        <taxon>Pseudomonadota</taxon>
        <taxon>Betaproteobacteria</taxon>
        <taxon>Nitrosomonadales</taxon>
        <taxon>Nitrosomonadaceae</taxon>
        <taxon>Nitrosomonas</taxon>
    </lineage>
</organism>
<dbReference type="PROSITE" id="PS51318">
    <property type="entry name" value="TAT"/>
    <property type="match status" value="1"/>
</dbReference>
<sequence length="313" mass="34001">MNETRRNFIKGVLAGGTSLALGIPGIAQTALAKSSFDSARNCRLLLGNVSVAKLFAKGAQSACSVHSNHHHDAIPILKLESGLSAGSLPWIDSLMQSQNTRWIAVMDQADAAIFTELVRNSTARLLTTGTHTSASAGHAALPLRHAWITASSSYSAGGLLTQILAQSGYDFSIAEDFLTHAKERDMNNISFPEFLPYYLTDQPTSHLYRAGVSLPEAGRLIGWETSKTGKPLFFQPANIAVSQHETRNSKEVEYPQFSNWVEATGYAITAAALGVRINLESCAKRVFVHRSDQHYPDRKKLSGISLVSYVIDV</sequence>
<accession>A0A1I7F9Z8</accession>
<reference evidence="1 2" key="1">
    <citation type="submission" date="2016-10" db="EMBL/GenBank/DDBJ databases">
        <authorList>
            <person name="de Groot N.N."/>
        </authorList>
    </citation>
    <scope>NUCLEOTIDE SEQUENCE [LARGE SCALE GENOMIC DNA]</scope>
    <source>
        <strain evidence="1 2">Nm24</strain>
    </source>
</reference>
<name>A0A1I7F9Z8_9PROT</name>
<dbReference type="Proteomes" id="UP000183926">
    <property type="component" value="Unassembled WGS sequence"/>
</dbReference>
<evidence type="ECO:0000313" key="1">
    <source>
        <dbReference type="EMBL" id="SFU32959.1"/>
    </source>
</evidence>
<dbReference type="RefSeq" id="WP_074926508.1">
    <property type="nucleotide sequence ID" value="NZ_FPBL01000001.1"/>
</dbReference>
<dbReference type="EMBL" id="FPBL01000001">
    <property type="protein sequence ID" value="SFU32959.1"/>
    <property type="molecule type" value="Genomic_DNA"/>
</dbReference>
<dbReference type="OrthoDB" id="8566278at2"/>
<dbReference type="InterPro" id="IPR006311">
    <property type="entry name" value="TAT_signal"/>
</dbReference>
<evidence type="ECO:0000313" key="2">
    <source>
        <dbReference type="Proteomes" id="UP000183926"/>
    </source>
</evidence>
<dbReference type="InterPro" id="IPR019546">
    <property type="entry name" value="TAT_signal_bac_arc"/>
</dbReference>
<proteinExistence type="predicted"/>
<dbReference type="AlphaFoldDB" id="A0A1I7F9Z8"/>